<proteinExistence type="predicted"/>
<evidence type="ECO:0000313" key="2">
    <source>
        <dbReference type="Proteomes" id="UP001066276"/>
    </source>
</evidence>
<organism evidence="1 2">
    <name type="scientific">Pleurodeles waltl</name>
    <name type="common">Iberian ribbed newt</name>
    <dbReference type="NCBI Taxonomy" id="8319"/>
    <lineage>
        <taxon>Eukaryota</taxon>
        <taxon>Metazoa</taxon>
        <taxon>Chordata</taxon>
        <taxon>Craniata</taxon>
        <taxon>Vertebrata</taxon>
        <taxon>Euteleostomi</taxon>
        <taxon>Amphibia</taxon>
        <taxon>Batrachia</taxon>
        <taxon>Caudata</taxon>
        <taxon>Salamandroidea</taxon>
        <taxon>Salamandridae</taxon>
        <taxon>Pleurodelinae</taxon>
        <taxon>Pleurodeles</taxon>
    </lineage>
</organism>
<name>A0AAV7SJ65_PLEWA</name>
<keyword evidence="2" id="KW-1185">Reference proteome</keyword>
<accession>A0AAV7SJ65</accession>
<gene>
    <name evidence="1" type="ORF">NDU88_004531</name>
</gene>
<comment type="caution">
    <text evidence="1">The sequence shown here is derived from an EMBL/GenBank/DDBJ whole genome shotgun (WGS) entry which is preliminary data.</text>
</comment>
<dbReference type="EMBL" id="JANPWB010000008">
    <property type="protein sequence ID" value="KAJ1164085.1"/>
    <property type="molecule type" value="Genomic_DNA"/>
</dbReference>
<reference evidence="1" key="1">
    <citation type="journal article" date="2022" name="bioRxiv">
        <title>Sequencing and chromosome-scale assembly of the giantPleurodeles waltlgenome.</title>
        <authorList>
            <person name="Brown T."/>
            <person name="Elewa A."/>
            <person name="Iarovenko S."/>
            <person name="Subramanian E."/>
            <person name="Araus A.J."/>
            <person name="Petzold A."/>
            <person name="Susuki M."/>
            <person name="Suzuki K.-i.T."/>
            <person name="Hayashi T."/>
            <person name="Toyoda A."/>
            <person name="Oliveira C."/>
            <person name="Osipova E."/>
            <person name="Leigh N.D."/>
            <person name="Simon A."/>
            <person name="Yun M.H."/>
        </authorList>
    </citation>
    <scope>NUCLEOTIDE SEQUENCE</scope>
    <source>
        <strain evidence="1">20211129_DDA</strain>
        <tissue evidence="1">Liver</tissue>
    </source>
</reference>
<sequence>MHPDRICYLRYGVDVTNEAAANATPVTEPHLATRREISALLAQAYPGAATPASVFESPPALRAISADLEAAEFSCRHLVGPQDAHPPGCSHLHPILCSPFGQYHARLGMSS</sequence>
<protein>
    <submittedName>
        <fullName evidence="1">Uncharacterized protein</fullName>
    </submittedName>
</protein>
<evidence type="ECO:0000313" key="1">
    <source>
        <dbReference type="EMBL" id="KAJ1164085.1"/>
    </source>
</evidence>
<dbReference type="AlphaFoldDB" id="A0AAV7SJ65"/>
<dbReference type="Proteomes" id="UP001066276">
    <property type="component" value="Chromosome 4_2"/>
</dbReference>